<keyword evidence="4" id="KW-0808">Transferase</keyword>
<evidence type="ECO:0000256" key="12">
    <source>
        <dbReference type="SAM" id="SignalP"/>
    </source>
</evidence>
<dbReference type="Proteomes" id="UP000431575">
    <property type="component" value="Unassembled WGS sequence"/>
</dbReference>
<dbReference type="Gene3D" id="1.10.10.60">
    <property type="entry name" value="Homeodomain-like"/>
    <property type="match status" value="1"/>
</dbReference>
<dbReference type="InterPro" id="IPR009057">
    <property type="entry name" value="Homeodomain-like_sf"/>
</dbReference>
<dbReference type="EC" id="2.7.13.3" evidence="2"/>
<dbReference type="EMBL" id="WCTM01000004">
    <property type="protein sequence ID" value="KAB4243905.1"/>
    <property type="molecule type" value="Genomic_DNA"/>
</dbReference>
<dbReference type="PROSITE" id="PS50109">
    <property type="entry name" value="HIS_KIN"/>
    <property type="match status" value="1"/>
</dbReference>
<keyword evidence="6" id="KW-0805">Transcription regulation</keyword>
<keyword evidence="11" id="KW-0812">Transmembrane</keyword>
<dbReference type="Pfam" id="PF12833">
    <property type="entry name" value="HTH_18"/>
    <property type="match status" value="1"/>
</dbReference>
<evidence type="ECO:0000256" key="4">
    <source>
        <dbReference type="ARBA" id="ARBA00022679"/>
    </source>
</evidence>
<dbReference type="InterPro" id="IPR018060">
    <property type="entry name" value="HTH_AraC"/>
</dbReference>
<evidence type="ECO:0000313" key="16">
    <source>
        <dbReference type="EMBL" id="KAB4243905.1"/>
    </source>
</evidence>
<dbReference type="PANTHER" id="PTHR43547:SF2">
    <property type="entry name" value="HYBRID SIGNAL TRANSDUCTION HISTIDINE KINASE C"/>
    <property type="match status" value="1"/>
</dbReference>
<evidence type="ECO:0000256" key="1">
    <source>
        <dbReference type="ARBA" id="ARBA00000085"/>
    </source>
</evidence>
<dbReference type="GO" id="GO:0000155">
    <property type="term" value="F:phosphorelay sensor kinase activity"/>
    <property type="evidence" value="ECO:0007669"/>
    <property type="project" value="InterPro"/>
</dbReference>
<evidence type="ECO:0000256" key="6">
    <source>
        <dbReference type="ARBA" id="ARBA00023015"/>
    </source>
</evidence>
<dbReference type="InterPro" id="IPR003594">
    <property type="entry name" value="HATPase_dom"/>
</dbReference>
<feature type="transmembrane region" description="Helical" evidence="11">
    <location>
        <begin position="784"/>
        <end position="805"/>
    </location>
</feature>
<feature type="signal peptide" evidence="12">
    <location>
        <begin position="1"/>
        <end position="23"/>
    </location>
</feature>
<feature type="domain" description="Histidine kinase" evidence="14">
    <location>
        <begin position="841"/>
        <end position="1059"/>
    </location>
</feature>
<evidence type="ECO:0000256" key="7">
    <source>
        <dbReference type="ARBA" id="ARBA00023125"/>
    </source>
</evidence>
<dbReference type="PROSITE" id="PS00041">
    <property type="entry name" value="HTH_ARAC_FAMILY_1"/>
    <property type="match status" value="1"/>
</dbReference>
<keyword evidence="7" id="KW-0238">DNA-binding</keyword>
<keyword evidence="11" id="KW-1133">Transmembrane helix</keyword>
<dbReference type="SMART" id="SM00387">
    <property type="entry name" value="HATPase_c"/>
    <property type="match status" value="1"/>
</dbReference>
<organism evidence="16 17">
    <name type="scientific">Bacteroides uniformis</name>
    <dbReference type="NCBI Taxonomy" id="820"/>
    <lineage>
        <taxon>Bacteria</taxon>
        <taxon>Pseudomonadati</taxon>
        <taxon>Bacteroidota</taxon>
        <taxon>Bacteroidia</taxon>
        <taxon>Bacteroidales</taxon>
        <taxon>Bacteroidaceae</taxon>
        <taxon>Bacteroides</taxon>
    </lineage>
</organism>
<dbReference type="Gene3D" id="3.30.565.10">
    <property type="entry name" value="Histidine kinase-like ATPase, C-terminal domain"/>
    <property type="match status" value="1"/>
</dbReference>
<feature type="modified residue" description="4-aspartylphosphate" evidence="9">
    <location>
        <position position="1141"/>
    </location>
</feature>
<dbReference type="PROSITE" id="PS50110">
    <property type="entry name" value="RESPONSE_REGULATORY"/>
    <property type="match status" value="1"/>
</dbReference>
<dbReference type="Gene3D" id="1.10.287.130">
    <property type="match status" value="1"/>
</dbReference>
<dbReference type="SMART" id="SM00342">
    <property type="entry name" value="HTH_ARAC"/>
    <property type="match status" value="1"/>
</dbReference>
<keyword evidence="3 9" id="KW-0597">Phosphoprotein</keyword>
<dbReference type="PROSITE" id="PS01124">
    <property type="entry name" value="HTH_ARAC_FAMILY_2"/>
    <property type="match status" value="1"/>
</dbReference>
<dbReference type="InterPro" id="IPR011006">
    <property type="entry name" value="CheY-like_superfamily"/>
</dbReference>
<dbReference type="InterPro" id="IPR004358">
    <property type="entry name" value="Sig_transdc_His_kin-like_C"/>
</dbReference>
<dbReference type="InterPro" id="IPR011110">
    <property type="entry name" value="Reg_prop"/>
</dbReference>
<dbReference type="Pfam" id="PF07494">
    <property type="entry name" value="Reg_prop"/>
    <property type="match status" value="5"/>
</dbReference>
<dbReference type="GO" id="GO:0003700">
    <property type="term" value="F:DNA-binding transcription factor activity"/>
    <property type="evidence" value="ECO:0007669"/>
    <property type="project" value="InterPro"/>
</dbReference>
<gene>
    <name evidence="16" type="ORF">GAP41_08315</name>
</gene>
<dbReference type="InterPro" id="IPR003661">
    <property type="entry name" value="HisK_dim/P_dom"/>
</dbReference>
<dbReference type="SMART" id="SM00388">
    <property type="entry name" value="HisKA"/>
    <property type="match status" value="1"/>
</dbReference>
<evidence type="ECO:0000256" key="2">
    <source>
        <dbReference type="ARBA" id="ARBA00012438"/>
    </source>
</evidence>
<evidence type="ECO:0000256" key="8">
    <source>
        <dbReference type="ARBA" id="ARBA00023163"/>
    </source>
</evidence>
<feature type="domain" description="HTH araC/xylS-type" evidence="13">
    <location>
        <begin position="1245"/>
        <end position="1344"/>
    </location>
</feature>
<feature type="compositionally biased region" description="Basic and acidic residues" evidence="10">
    <location>
        <begin position="1065"/>
        <end position="1083"/>
    </location>
</feature>
<sequence>MRTYTHFLLLFCLWLLPAADSLAQPYTLRHLGVEDGLSNNYVRDIAQDRQGCIWIATELGLNRFDGCNFTTYKSNNTGLSSDALNVLLYDETENLLWISGKFKGICALDCSTYRFRSYGEAEGANIDNVVHLSHAANEGIWITMHHGDIVYYDKRSQTFTSLSDKGIKSLNTSNWCTFDDGTENLYIGHAQGGMSIVNLKDKSIRNFRYEAGNPKSLPGNSVYSIYKDHLENIWVGTNRGLGLFNPRTEEFTVFRHEYNNPYSLIADHIYNIREMADGTLWIASDIGGISILDLHSITFRNPESIRFHNITADNGKHGVSSGNIRSLLQDSFGNIWIGNYGSGIDFISHTQPVFHSLPYMTGNGKELKYKPVWGLCKDAKEQIWLGGENEVCLFKDNKFIKSIDITSQLSRPYGQVFSIINAEDDILLLGIYDDGLLKYNTNTNHIERILLDIENIDIITFFKDTDGTIYIGAEYGIYTYTDGILNKENNITKLLPDKSVYGICRDRQGKLWVGTYGGGIAIFNKDNTLLTILSTNTSFCSNAINHLHMDIQGGIWAATRNGIGYIKDTNRPEVFEFYGYSQGLEDTFVRTIQEDKKGGIWLSTNDGISHWNPQRQKFENYDYRDGIPIGNFIEGSACCMQDGTLYFGSLNGVCFFNPKNLTAEQQVAPIQIIECKGLNNQIENRSGETMIQPSGGSIKLPHNRNSFRISFSVPDYSQSRLVEYAYLIEGLENSWTNTLGDNQVTFRNIAPGEYTFKVKARLRNQEWDDKHIAAMKVHIHPPIWLTWYAKAFYILILLLGGYIWFRFYKRKLMLESSLELERKKSLNEQELNNERLRFYTNITHELRTPLTLILGPLEDLVNDSNLPVFYSNKIRVIHDSALRLLNLINQILEFRKTETQNRKLTVAKGNLGNLVTEIGLRYKELNRNTKVKFHISIDTDKTKLYFDADIITTILNNLLSNAIKYTPEGTICLIMQSVQEQDNMYTEIIVSDTGYGISTEVLPHIFDRYYQADSKHQASGTGIGLALVKALADLHEGILSVESEVSKGTTFTFRLLTQNTYPHALHKEENPETVQKEKPKKEEEKEETDMLPVILIIEDNDDIREYIATSFSSNYRIITAANGKEGVKQALKCIPDIIISDIMMPVMDGIELCKTIKEDIRTSHIPIILLTAKDSIQDKEEGYESGADSYLTKPFSAKLLNSRVQNLLESRRKLAHLIADRTKELKPEILREPMKINKLDEEFLNKLTRIIEENIETEKLDMSFIMDKMHMSHSTLYRKIKGLTDMSGNEFIRKIRLKNSLRLLMEEGNNISEAAYASGFNDLGYFRACFKEEYGMTPSEYIKQQR</sequence>
<dbReference type="SUPFAM" id="SSF46689">
    <property type="entry name" value="Homeodomain-like"/>
    <property type="match status" value="1"/>
</dbReference>
<evidence type="ECO:0000313" key="17">
    <source>
        <dbReference type="Proteomes" id="UP000431575"/>
    </source>
</evidence>
<evidence type="ECO:0000256" key="3">
    <source>
        <dbReference type="ARBA" id="ARBA00022553"/>
    </source>
</evidence>
<proteinExistence type="predicted"/>
<dbReference type="CDD" id="cd00082">
    <property type="entry name" value="HisKA"/>
    <property type="match status" value="1"/>
</dbReference>
<dbReference type="SUPFAM" id="SSF63829">
    <property type="entry name" value="Calcium-dependent phosphotriesterase"/>
    <property type="match status" value="2"/>
</dbReference>
<dbReference type="SMART" id="SM00448">
    <property type="entry name" value="REC"/>
    <property type="match status" value="1"/>
</dbReference>
<dbReference type="PANTHER" id="PTHR43547">
    <property type="entry name" value="TWO-COMPONENT HISTIDINE KINASE"/>
    <property type="match status" value="1"/>
</dbReference>
<evidence type="ECO:0000256" key="11">
    <source>
        <dbReference type="SAM" id="Phobius"/>
    </source>
</evidence>
<reference evidence="16 17" key="1">
    <citation type="journal article" date="2019" name="Nat. Med.">
        <title>A library of human gut bacterial isolates paired with longitudinal multiomics data enables mechanistic microbiome research.</title>
        <authorList>
            <person name="Poyet M."/>
            <person name="Groussin M."/>
            <person name="Gibbons S.M."/>
            <person name="Avila-Pacheco J."/>
            <person name="Jiang X."/>
            <person name="Kearney S.M."/>
            <person name="Perrotta A.R."/>
            <person name="Berdy B."/>
            <person name="Zhao S."/>
            <person name="Lieberman T.D."/>
            <person name="Swanson P.K."/>
            <person name="Smith M."/>
            <person name="Roesemann S."/>
            <person name="Alexander J.E."/>
            <person name="Rich S.A."/>
            <person name="Livny J."/>
            <person name="Vlamakis H."/>
            <person name="Clish C."/>
            <person name="Bullock K."/>
            <person name="Deik A."/>
            <person name="Scott J."/>
            <person name="Pierce K.A."/>
            <person name="Xavier R.J."/>
            <person name="Alm E.J."/>
        </authorList>
    </citation>
    <scope>NUCLEOTIDE SEQUENCE [LARGE SCALE GENOMIC DNA]</scope>
    <source>
        <strain evidence="16 17">BIOML-A6</strain>
    </source>
</reference>
<protein>
    <recommendedName>
        <fullName evidence="2">histidine kinase</fullName>
        <ecNumber evidence="2">2.7.13.3</ecNumber>
    </recommendedName>
</protein>
<dbReference type="SUPFAM" id="SSF52172">
    <property type="entry name" value="CheY-like"/>
    <property type="match status" value="1"/>
</dbReference>
<dbReference type="RefSeq" id="WP_130080581.1">
    <property type="nucleotide sequence ID" value="NZ_CAKOCG010000003.1"/>
</dbReference>
<dbReference type="FunFam" id="3.30.565.10:FF:000006">
    <property type="entry name" value="Sensor histidine kinase WalK"/>
    <property type="match status" value="1"/>
</dbReference>
<evidence type="ECO:0000259" key="14">
    <source>
        <dbReference type="PROSITE" id="PS50109"/>
    </source>
</evidence>
<dbReference type="InterPro" id="IPR001789">
    <property type="entry name" value="Sig_transdc_resp-reg_receiver"/>
</dbReference>
<dbReference type="InterPro" id="IPR013783">
    <property type="entry name" value="Ig-like_fold"/>
</dbReference>
<feature type="domain" description="Response regulatory" evidence="15">
    <location>
        <begin position="1093"/>
        <end position="1208"/>
    </location>
</feature>
<keyword evidence="11" id="KW-0472">Membrane</keyword>
<dbReference type="Pfam" id="PF02518">
    <property type="entry name" value="HATPase_c"/>
    <property type="match status" value="1"/>
</dbReference>
<dbReference type="SUPFAM" id="SSF47384">
    <property type="entry name" value="Homodimeric domain of signal transducing histidine kinase"/>
    <property type="match status" value="1"/>
</dbReference>
<dbReference type="InterPro" id="IPR018062">
    <property type="entry name" value="HTH_AraC-typ_CS"/>
</dbReference>
<dbReference type="GO" id="GO:0043565">
    <property type="term" value="F:sequence-specific DNA binding"/>
    <property type="evidence" value="ECO:0007669"/>
    <property type="project" value="InterPro"/>
</dbReference>
<dbReference type="Gene3D" id="2.60.40.10">
    <property type="entry name" value="Immunoglobulins"/>
    <property type="match status" value="1"/>
</dbReference>
<name>A0A4Q5EBL8_BACUN</name>
<dbReference type="InterPro" id="IPR003961">
    <property type="entry name" value="FN3_dom"/>
</dbReference>
<accession>A0A4Q5EBL8</accession>
<dbReference type="Pfam" id="PF00072">
    <property type="entry name" value="Response_reg"/>
    <property type="match status" value="1"/>
</dbReference>
<dbReference type="Pfam" id="PF00512">
    <property type="entry name" value="HisKA"/>
    <property type="match status" value="1"/>
</dbReference>
<keyword evidence="5" id="KW-0418">Kinase</keyword>
<feature type="chain" id="PRO_5030097984" description="histidine kinase" evidence="12">
    <location>
        <begin position="24"/>
        <end position="1346"/>
    </location>
</feature>
<comment type="catalytic activity">
    <reaction evidence="1">
        <text>ATP + protein L-histidine = ADP + protein N-phospho-L-histidine.</text>
        <dbReference type="EC" id="2.7.13.3"/>
    </reaction>
</comment>
<evidence type="ECO:0000256" key="9">
    <source>
        <dbReference type="PROSITE-ProRule" id="PRU00169"/>
    </source>
</evidence>
<dbReference type="FunFam" id="3.40.50.2300:FF:000138">
    <property type="entry name" value="Two-component system sensor histidine kinase/response regulator"/>
    <property type="match status" value="1"/>
</dbReference>
<dbReference type="Gene3D" id="3.40.50.2300">
    <property type="match status" value="1"/>
</dbReference>
<dbReference type="Pfam" id="PF07495">
    <property type="entry name" value="Y_Y_Y"/>
    <property type="match status" value="1"/>
</dbReference>
<dbReference type="InterPro" id="IPR005467">
    <property type="entry name" value="His_kinase_dom"/>
</dbReference>
<comment type="caution">
    <text evidence="16">The sequence shown here is derived from an EMBL/GenBank/DDBJ whole genome shotgun (WGS) entry which is preliminary data.</text>
</comment>
<keyword evidence="12" id="KW-0732">Signal</keyword>
<dbReference type="PRINTS" id="PR00344">
    <property type="entry name" value="BCTRLSENSOR"/>
</dbReference>
<dbReference type="Gene3D" id="2.130.10.10">
    <property type="entry name" value="YVTN repeat-like/Quinoprotein amine dehydrogenase"/>
    <property type="match status" value="2"/>
</dbReference>
<evidence type="ECO:0000256" key="10">
    <source>
        <dbReference type="SAM" id="MobiDB-lite"/>
    </source>
</evidence>
<dbReference type="InterPro" id="IPR036890">
    <property type="entry name" value="HATPase_C_sf"/>
</dbReference>
<evidence type="ECO:0000259" key="15">
    <source>
        <dbReference type="PROSITE" id="PS50110"/>
    </source>
</evidence>
<dbReference type="CDD" id="cd17574">
    <property type="entry name" value="REC_OmpR"/>
    <property type="match status" value="1"/>
</dbReference>
<dbReference type="InterPro" id="IPR015943">
    <property type="entry name" value="WD40/YVTN_repeat-like_dom_sf"/>
</dbReference>
<dbReference type="InterPro" id="IPR036097">
    <property type="entry name" value="HisK_dim/P_sf"/>
</dbReference>
<dbReference type="SUPFAM" id="SSF55874">
    <property type="entry name" value="ATPase domain of HSP90 chaperone/DNA topoisomerase II/histidine kinase"/>
    <property type="match status" value="1"/>
</dbReference>
<keyword evidence="8" id="KW-0804">Transcription</keyword>
<evidence type="ECO:0000259" key="13">
    <source>
        <dbReference type="PROSITE" id="PS01124"/>
    </source>
</evidence>
<dbReference type="CDD" id="cd00063">
    <property type="entry name" value="FN3"/>
    <property type="match status" value="1"/>
</dbReference>
<feature type="region of interest" description="Disordered" evidence="10">
    <location>
        <begin position="1064"/>
        <end position="1086"/>
    </location>
</feature>
<dbReference type="InterPro" id="IPR011123">
    <property type="entry name" value="Y_Y_Y"/>
</dbReference>
<evidence type="ECO:0000256" key="5">
    <source>
        <dbReference type="ARBA" id="ARBA00022777"/>
    </source>
</evidence>